<evidence type="ECO:0000256" key="10">
    <source>
        <dbReference type="RuleBase" id="RU371123"/>
    </source>
</evidence>
<evidence type="ECO:0000256" key="3">
    <source>
        <dbReference type="ARBA" id="ARBA00022630"/>
    </source>
</evidence>
<comment type="cofactor">
    <cofactor evidence="1 10">
        <name>FAD</name>
        <dbReference type="ChEBI" id="CHEBI:57692"/>
    </cofactor>
</comment>
<name>A0A0M4EVL5_DROBS</name>
<evidence type="ECO:0000259" key="13">
    <source>
        <dbReference type="PROSITE" id="PS51352"/>
    </source>
</evidence>
<dbReference type="STRING" id="30019.A0A0M4EVL5"/>
<dbReference type="PROSITE" id="PS51324">
    <property type="entry name" value="ERV_ALR"/>
    <property type="match status" value="1"/>
</dbReference>
<evidence type="ECO:0000256" key="6">
    <source>
        <dbReference type="ARBA" id="ARBA00023002"/>
    </source>
</evidence>
<feature type="domain" description="Thioredoxin" evidence="13">
    <location>
        <begin position="20"/>
        <end position="145"/>
    </location>
</feature>
<accession>A0A0M4EVL5</accession>
<keyword evidence="8" id="KW-0325">Glycoprotein</keyword>
<protein>
    <recommendedName>
        <fullName evidence="10">Sulfhydryl oxidase</fullName>
        <ecNumber evidence="10">1.8.3.2</ecNumber>
    </recommendedName>
</protein>
<feature type="domain" description="ERV/ALR sulfhydryl oxidase" evidence="12">
    <location>
        <begin position="395"/>
        <end position="497"/>
    </location>
</feature>
<dbReference type="Gene3D" id="1.20.120.310">
    <property type="entry name" value="ERV/ALR sulfhydryl oxidase domain"/>
    <property type="match status" value="1"/>
</dbReference>
<evidence type="ECO:0000256" key="2">
    <source>
        <dbReference type="ARBA" id="ARBA00006041"/>
    </source>
</evidence>
<dbReference type="OMA" id="LWRVHNF"/>
<dbReference type="SUPFAM" id="SSF52833">
    <property type="entry name" value="Thioredoxin-like"/>
    <property type="match status" value="1"/>
</dbReference>
<dbReference type="Pfam" id="PF04777">
    <property type="entry name" value="Evr1_Alr"/>
    <property type="match status" value="1"/>
</dbReference>
<evidence type="ECO:0000256" key="4">
    <source>
        <dbReference type="ARBA" id="ARBA00022729"/>
    </source>
</evidence>
<dbReference type="SMR" id="A0A0M4EVL5"/>
<reference evidence="14 15" key="1">
    <citation type="submission" date="2015-08" db="EMBL/GenBank/DDBJ databases">
        <title>Ancestral chromatin configuration constrains chromatin evolution on differentiating sex chromosomes in Drosophila.</title>
        <authorList>
            <person name="Zhou Q."/>
            <person name="Bachtrog D."/>
        </authorList>
    </citation>
    <scope>NUCLEOTIDE SEQUENCE [LARGE SCALE GENOMIC DNA]</scope>
    <source>
        <tissue evidence="14">Whole larvae</tissue>
    </source>
</reference>
<dbReference type="AlphaFoldDB" id="A0A0M4EVL5"/>
<dbReference type="InterPro" id="IPR039798">
    <property type="entry name" value="Sulfhydryl_oxidase"/>
</dbReference>
<keyword evidence="15" id="KW-1185">Reference proteome</keyword>
<keyword evidence="6 10" id="KW-0560">Oxidoreductase</keyword>
<feature type="chain" id="PRO_5005793747" description="Sulfhydryl oxidase" evidence="11">
    <location>
        <begin position="19"/>
        <end position="546"/>
    </location>
</feature>
<keyword evidence="5 10" id="KW-0274">FAD</keyword>
<evidence type="ECO:0000256" key="8">
    <source>
        <dbReference type="ARBA" id="ARBA00023180"/>
    </source>
</evidence>
<dbReference type="InterPro" id="IPR040986">
    <property type="entry name" value="QSOX_FAD-bd_dom"/>
</dbReference>
<dbReference type="GO" id="GO:0000139">
    <property type="term" value="C:Golgi membrane"/>
    <property type="evidence" value="ECO:0007669"/>
    <property type="project" value="TreeGrafter"/>
</dbReference>
<comment type="catalytic activity">
    <reaction evidence="9 10">
        <text>2 R'C(R)SH + O2 = R'C(R)S-S(R)CR' + H2O2</text>
        <dbReference type="Rhea" id="RHEA:17357"/>
        <dbReference type="ChEBI" id="CHEBI:15379"/>
        <dbReference type="ChEBI" id="CHEBI:16240"/>
        <dbReference type="ChEBI" id="CHEBI:16520"/>
        <dbReference type="ChEBI" id="CHEBI:17412"/>
        <dbReference type="EC" id="1.8.3.2"/>
    </reaction>
</comment>
<dbReference type="GO" id="GO:0006457">
    <property type="term" value="P:protein folding"/>
    <property type="evidence" value="ECO:0007669"/>
    <property type="project" value="TreeGrafter"/>
</dbReference>
<dbReference type="InterPro" id="IPR036249">
    <property type="entry name" value="Thioredoxin-like_sf"/>
</dbReference>
<dbReference type="OrthoDB" id="59470at2759"/>
<dbReference type="Gene3D" id="3.40.30.10">
    <property type="entry name" value="Glutaredoxin"/>
    <property type="match status" value="1"/>
</dbReference>
<keyword evidence="7" id="KW-1015">Disulfide bond</keyword>
<comment type="similarity">
    <text evidence="2">Belongs to the quiescin-sulfhydryl oxidase (QSOX) family.</text>
</comment>
<dbReference type="InterPro" id="IPR042568">
    <property type="entry name" value="QSOX_FAD-bd_sf"/>
</dbReference>
<feature type="signal peptide" evidence="11">
    <location>
        <begin position="1"/>
        <end position="18"/>
    </location>
</feature>
<sequence length="546" mass="61104">MRRLLLLLLLLFVAAVAALLEPSLYSEQDNIRALDNSSLELQLLQSPKCALVEFINYFCGDCRRYAPSFKRLAAQLYNWQRVIEVYAVDCAQERNVRICREFNISSTPTLRFYAPHFQRSEQQLGVAISSLQTESILQQLTELLANITYTHASQPNFAPISSVEAAQALLSSCQTEQLALVHSSVAKRIILELLPWSMLSVRALAQPQLFDSLGLDGNQTKLCIVNCAGQAAALPLANNSVAAYLASISDLLRARGFAPLPALPLSNSSAHSSDEFYLNAEQSALLAHVLHSPPRVYRADLEQAIDKLLHIELPKVRLFQGDSLLALQRLLHLLQLHNPLNRSGKLLLQQLHAFVSCHNASSELSGLALQLRVLQLQQQLPKIFKAQRYVGCVASQPLLRGFTCALWTLFHYLSVQSARAQTLPGGVFLASVHGFVKHFFGCSNCVQHFLAMAERRQLFAVRQRDAEVLWLWQAHNEINQRLAGDSTEDPKFPKQQFPSYSECSNCRESKSQNASWLPSQVLAFLQDFYSEQKLSNYGLPTTNGYD</sequence>
<dbReference type="GO" id="GO:0016971">
    <property type="term" value="F:flavin-dependent sulfhydryl oxidase activity"/>
    <property type="evidence" value="ECO:0007669"/>
    <property type="project" value="InterPro"/>
</dbReference>
<dbReference type="Pfam" id="PF18371">
    <property type="entry name" value="FAD_SOX"/>
    <property type="match status" value="1"/>
</dbReference>
<proteinExistence type="inferred from homology"/>
<keyword evidence="3 10" id="KW-0285">Flavoprotein</keyword>
<evidence type="ECO:0000313" key="14">
    <source>
        <dbReference type="EMBL" id="ALC47392.1"/>
    </source>
</evidence>
<organism evidence="14 15">
    <name type="scientific">Drosophila busckii</name>
    <name type="common">Fruit fly</name>
    <dbReference type="NCBI Taxonomy" id="30019"/>
    <lineage>
        <taxon>Eukaryota</taxon>
        <taxon>Metazoa</taxon>
        <taxon>Ecdysozoa</taxon>
        <taxon>Arthropoda</taxon>
        <taxon>Hexapoda</taxon>
        <taxon>Insecta</taxon>
        <taxon>Pterygota</taxon>
        <taxon>Neoptera</taxon>
        <taxon>Endopterygota</taxon>
        <taxon>Diptera</taxon>
        <taxon>Brachycera</taxon>
        <taxon>Muscomorpha</taxon>
        <taxon>Ephydroidea</taxon>
        <taxon>Drosophilidae</taxon>
        <taxon>Drosophila</taxon>
    </lineage>
</organism>
<dbReference type="GO" id="GO:0003756">
    <property type="term" value="F:protein disulfide isomerase activity"/>
    <property type="evidence" value="ECO:0007669"/>
    <property type="project" value="TreeGrafter"/>
</dbReference>
<evidence type="ECO:0000313" key="15">
    <source>
        <dbReference type="Proteomes" id="UP000494163"/>
    </source>
</evidence>
<gene>
    <name evidence="14" type="ORF">Dbus_chr3Rg2142</name>
</gene>
<dbReference type="PROSITE" id="PS51352">
    <property type="entry name" value="THIOREDOXIN_2"/>
    <property type="match status" value="1"/>
</dbReference>
<dbReference type="Proteomes" id="UP000494163">
    <property type="component" value="Chromosome 3R"/>
</dbReference>
<evidence type="ECO:0000256" key="1">
    <source>
        <dbReference type="ARBA" id="ARBA00001974"/>
    </source>
</evidence>
<dbReference type="EC" id="1.8.3.2" evidence="10"/>
<dbReference type="Pfam" id="PF00085">
    <property type="entry name" value="Thioredoxin"/>
    <property type="match status" value="1"/>
</dbReference>
<evidence type="ECO:0000256" key="5">
    <source>
        <dbReference type="ARBA" id="ARBA00022827"/>
    </source>
</evidence>
<evidence type="ECO:0000259" key="12">
    <source>
        <dbReference type="PROSITE" id="PS51324"/>
    </source>
</evidence>
<dbReference type="InterPro" id="IPR013766">
    <property type="entry name" value="Thioredoxin_domain"/>
</dbReference>
<dbReference type="EMBL" id="CP012526">
    <property type="protein sequence ID" value="ALC47392.1"/>
    <property type="molecule type" value="Genomic_DNA"/>
</dbReference>
<evidence type="ECO:0000256" key="7">
    <source>
        <dbReference type="ARBA" id="ARBA00023157"/>
    </source>
</evidence>
<dbReference type="SUPFAM" id="SSF69000">
    <property type="entry name" value="FAD-dependent thiol oxidase"/>
    <property type="match status" value="1"/>
</dbReference>
<dbReference type="PANTHER" id="PTHR22897">
    <property type="entry name" value="QUIESCIN Q6-RELATED SULFHYDRYL OXIDASE"/>
    <property type="match status" value="1"/>
</dbReference>
<evidence type="ECO:0000256" key="9">
    <source>
        <dbReference type="ARBA" id="ARBA00048864"/>
    </source>
</evidence>
<dbReference type="PANTHER" id="PTHR22897:SF8">
    <property type="entry name" value="SULFHYDRYL OXIDASE"/>
    <property type="match status" value="1"/>
</dbReference>
<dbReference type="FunFam" id="3.40.30.10:FF:000347">
    <property type="entry name" value="Sulfhydryl oxidase"/>
    <property type="match status" value="1"/>
</dbReference>
<dbReference type="InterPro" id="IPR017905">
    <property type="entry name" value="ERV/ALR_sulphydryl_oxidase"/>
</dbReference>
<dbReference type="FunFam" id="1.20.120.310:FF:000001">
    <property type="entry name" value="Sulfhydryl oxidase"/>
    <property type="match status" value="1"/>
</dbReference>
<dbReference type="GO" id="GO:0005615">
    <property type="term" value="C:extracellular space"/>
    <property type="evidence" value="ECO:0007669"/>
    <property type="project" value="TreeGrafter"/>
</dbReference>
<evidence type="ECO:0000256" key="11">
    <source>
        <dbReference type="SAM" id="SignalP"/>
    </source>
</evidence>
<keyword evidence="4 11" id="KW-0732">Signal</keyword>
<dbReference type="InterPro" id="IPR036774">
    <property type="entry name" value="ERV/ALR_sulphydryl_oxid_sf"/>
</dbReference>
<dbReference type="Gene3D" id="1.20.120.1960">
    <property type="entry name" value="QSOX sulfhydryl oxidase domain"/>
    <property type="match status" value="1"/>
</dbReference>